<protein>
    <submittedName>
        <fullName evidence="1">Uncharacterized protein</fullName>
    </submittedName>
</protein>
<accession>A0ABS0H9P9</accession>
<sequence>MDKIDPIDPDEVLGLIDETVGSDSDCSDLINPPGDGAELPVARIGADLFNEWAAGGPIPRQRAGNNR</sequence>
<reference evidence="1 2" key="1">
    <citation type="submission" date="2020-11" db="EMBL/GenBank/DDBJ databases">
        <title>A novel isolate from a Black sea contaminated sediment with potential to produce alkanes: Plantactinospora alkalitolerans sp. nov.</title>
        <authorList>
            <person name="Carro L."/>
            <person name="Veyisoglu A."/>
            <person name="Guven K."/>
            <person name="Schumann P."/>
            <person name="Klenk H.-P."/>
            <person name="Sahin N."/>
        </authorList>
    </citation>
    <scope>NUCLEOTIDE SEQUENCE [LARGE SCALE GENOMIC DNA]</scope>
    <source>
        <strain evidence="1 2">S1510</strain>
    </source>
</reference>
<keyword evidence="2" id="KW-1185">Reference proteome</keyword>
<evidence type="ECO:0000313" key="2">
    <source>
        <dbReference type="Proteomes" id="UP000638560"/>
    </source>
</evidence>
<name>A0ABS0H9P9_9ACTN</name>
<dbReference type="RefSeq" id="WP_196206671.1">
    <property type="nucleotide sequence ID" value="NZ_JADPUN010000422.1"/>
</dbReference>
<comment type="caution">
    <text evidence="1">The sequence shown here is derived from an EMBL/GenBank/DDBJ whole genome shotgun (WGS) entry which is preliminary data.</text>
</comment>
<dbReference type="EMBL" id="JADPUN010000422">
    <property type="protein sequence ID" value="MBF9135212.1"/>
    <property type="molecule type" value="Genomic_DNA"/>
</dbReference>
<organism evidence="1 2">
    <name type="scientific">Plantactinospora alkalitolerans</name>
    <dbReference type="NCBI Taxonomy" id="2789879"/>
    <lineage>
        <taxon>Bacteria</taxon>
        <taxon>Bacillati</taxon>
        <taxon>Actinomycetota</taxon>
        <taxon>Actinomycetes</taxon>
        <taxon>Micromonosporales</taxon>
        <taxon>Micromonosporaceae</taxon>
        <taxon>Plantactinospora</taxon>
    </lineage>
</organism>
<dbReference type="Proteomes" id="UP000638560">
    <property type="component" value="Unassembled WGS sequence"/>
</dbReference>
<proteinExistence type="predicted"/>
<evidence type="ECO:0000313" key="1">
    <source>
        <dbReference type="EMBL" id="MBF9135212.1"/>
    </source>
</evidence>
<gene>
    <name evidence="1" type="ORF">I0C86_40755</name>
</gene>